<dbReference type="Pfam" id="PF00298">
    <property type="entry name" value="Ribosomal_L11"/>
    <property type="match status" value="1"/>
</dbReference>
<dbReference type="Proteomes" id="UP000673691">
    <property type="component" value="Unassembled WGS sequence"/>
</dbReference>
<dbReference type="InterPro" id="IPR036769">
    <property type="entry name" value="Ribosomal_uL11_C_sf"/>
</dbReference>
<dbReference type="HAMAP" id="MF_00736">
    <property type="entry name" value="Ribosomal_uL11"/>
    <property type="match status" value="1"/>
</dbReference>
<evidence type="ECO:0000256" key="2">
    <source>
        <dbReference type="ARBA" id="ARBA00022980"/>
    </source>
</evidence>
<dbReference type="SUPFAM" id="SSF46906">
    <property type="entry name" value="Ribosomal protein L11, C-terminal domain"/>
    <property type="match status" value="1"/>
</dbReference>
<accession>A0A8H7ZTR6</accession>
<dbReference type="GO" id="GO:0022625">
    <property type="term" value="C:cytosolic large ribosomal subunit"/>
    <property type="evidence" value="ECO:0007669"/>
    <property type="project" value="TreeGrafter"/>
</dbReference>
<feature type="domain" description="Large ribosomal subunit protein uL11 C-terminal" evidence="5">
    <location>
        <begin position="74"/>
        <end position="157"/>
    </location>
</feature>
<comment type="similarity">
    <text evidence="1 4">Belongs to the universal ribosomal protein uL11 family.</text>
</comment>
<evidence type="ECO:0000259" key="6">
    <source>
        <dbReference type="Pfam" id="PF03946"/>
    </source>
</evidence>
<dbReference type="GO" id="GO:0003735">
    <property type="term" value="F:structural constituent of ribosome"/>
    <property type="evidence" value="ECO:0007669"/>
    <property type="project" value="InterPro"/>
</dbReference>
<evidence type="ECO:0000313" key="8">
    <source>
        <dbReference type="Proteomes" id="UP000673691"/>
    </source>
</evidence>
<name>A0A8H7ZTR6_9FUNG</name>
<keyword evidence="3 4" id="KW-0687">Ribonucleoprotein</keyword>
<evidence type="ECO:0000259" key="5">
    <source>
        <dbReference type="Pfam" id="PF00298"/>
    </source>
</evidence>
<dbReference type="InterPro" id="IPR020784">
    <property type="entry name" value="Ribosomal_uL11_N"/>
</dbReference>
<dbReference type="GO" id="GO:0070180">
    <property type="term" value="F:large ribosomal subunit rRNA binding"/>
    <property type="evidence" value="ECO:0007669"/>
    <property type="project" value="TreeGrafter"/>
</dbReference>
<evidence type="ECO:0000313" key="7">
    <source>
        <dbReference type="EMBL" id="KAG5459075.1"/>
    </source>
</evidence>
<dbReference type="FunFam" id="3.30.1550.10:FF:000002">
    <property type="entry name" value="60S ribosomal protein L12"/>
    <property type="match status" value="1"/>
</dbReference>
<evidence type="ECO:0000256" key="4">
    <source>
        <dbReference type="RuleBase" id="RU003978"/>
    </source>
</evidence>
<dbReference type="Gene3D" id="1.10.10.250">
    <property type="entry name" value="Ribosomal protein L11, C-terminal domain"/>
    <property type="match status" value="1"/>
</dbReference>
<protein>
    <submittedName>
        <fullName evidence="7">Ribosomal protein L11</fullName>
    </submittedName>
</protein>
<evidence type="ECO:0000256" key="1">
    <source>
        <dbReference type="ARBA" id="ARBA00010537"/>
    </source>
</evidence>
<dbReference type="SUPFAM" id="SSF54747">
    <property type="entry name" value="Ribosomal L11/L12e N-terminal domain"/>
    <property type="match status" value="1"/>
</dbReference>
<feature type="domain" description="Large ribosomal subunit protein uL11 N-terminal" evidence="6">
    <location>
        <begin position="13"/>
        <end position="69"/>
    </location>
</feature>
<proteinExistence type="inferred from homology"/>
<gene>
    <name evidence="7" type="ORF">BJ554DRAFT_579</name>
</gene>
<dbReference type="GO" id="GO:0006412">
    <property type="term" value="P:translation"/>
    <property type="evidence" value="ECO:0007669"/>
    <property type="project" value="InterPro"/>
</dbReference>
<reference evidence="7 8" key="1">
    <citation type="journal article" name="Sci. Rep.">
        <title>Genome-scale phylogenetic analyses confirm Olpidium as the closest living zoosporic fungus to the non-flagellated, terrestrial fungi.</title>
        <authorList>
            <person name="Chang Y."/>
            <person name="Rochon D."/>
            <person name="Sekimoto S."/>
            <person name="Wang Y."/>
            <person name="Chovatia M."/>
            <person name="Sandor L."/>
            <person name="Salamov A."/>
            <person name="Grigoriev I.V."/>
            <person name="Stajich J.E."/>
            <person name="Spatafora J.W."/>
        </authorList>
    </citation>
    <scope>NUCLEOTIDE SEQUENCE [LARGE SCALE GENOMIC DNA]</scope>
    <source>
        <strain evidence="7">S191</strain>
    </source>
</reference>
<dbReference type="PROSITE" id="PS00359">
    <property type="entry name" value="RIBOSOMAL_L11"/>
    <property type="match status" value="1"/>
</dbReference>
<dbReference type="OrthoDB" id="1478556at2759"/>
<dbReference type="Pfam" id="PF03946">
    <property type="entry name" value="Ribosomal_L11_N"/>
    <property type="match status" value="1"/>
</dbReference>
<dbReference type="InterPro" id="IPR036796">
    <property type="entry name" value="Ribosomal_uL11_N_sf"/>
</dbReference>
<dbReference type="PANTHER" id="PTHR11661:SF2">
    <property type="entry name" value="LARGE RIBOSOMAL SUBUNIT PROTEIN UL11"/>
    <property type="match status" value="1"/>
</dbReference>
<dbReference type="AlphaFoldDB" id="A0A8H7ZTR6"/>
<dbReference type="InterPro" id="IPR020785">
    <property type="entry name" value="Ribosomal_uL11_CS"/>
</dbReference>
<dbReference type="InterPro" id="IPR020783">
    <property type="entry name" value="Ribosomal_uL11_C"/>
</dbReference>
<dbReference type="EMBL" id="JAEFCI010007425">
    <property type="protein sequence ID" value="KAG5459075.1"/>
    <property type="molecule type" value="Genomic_DNA"/>
</dbReference>
<evidence type="ECO:0000256" key="3">
    <source>
        <dbReference type="ARBA" id="ARBA00023274"/>
    </source>
</evidence>
<keyword evidence="2 4" id="KW-0689">Ribosomal protein</keyword>
<dbReference type="InterPro" id="IPR000911">
    <property type="entry name" value="Ribosomal_uL11"/>
</dbReference>
<organism evidence="7 8">
    <name type="scientific">Olpidium bornovanus</name>
    <dbReference type="NCBI Taxonomy" id="278681"/>
    <lineage>
        <taxon>Eukaryota</taxon>
        <taxon>Fungi</taxon>
        <taxon>Fungi incertae sedis</taxon>
        <taxon>Olpidiomycota</taxon>
        <taxon>Olpidiomycotina</taxon>
        <taxon>Olpidiomycetes</taxon>
        <taxon>Olpidiales</taxon>
        <taxon>Olpidiaceae</taxon>
        <taxon>Olpidium</taxon>
    </lineage>
</organism>
<dbReference type="Gene3D" id="3.30.1550.10">
    <property type="entry name" value="Ribosomal protein L11/L12, N-terminal domain"/>
    <property type="match status" value="1"/>
</dbReference>
<keyword evidence="8" id="KW-1185">Reference proteome</keyword>
<comment type="caution">
    <text evidence="7">The sequence shown here is derived from an EMBL/GenBank/DDBJ whole genome shotgun (WGS) entry which is preliminary data.</text>
</comment>
<dbReference type="SMART" id="SM00649">
    <property type="entry name" value="RL11"/>
    <property type="match status" value="1"/>
</dbReference>
<sequence>MGPKVDPNEVKIITLRATGGEVGASSTLAPKIGPLGLSPKKVGEDIAKATKDWKGLRVTVKLTIQNRQAAVSVVPSASSLLIKGLKEPPRDRKKEKNSVYLSCPGGGPKSTHPHNGNLTLDQVIEAARQMRYKSLARELSGTVKELLGTANSIGCTVDHMSPQDVIEKIDNGEIEVPAE</sequence>
<dbReference type="PANTHER" id="PTHR11661">
    <property type="entry name" value="60S RIBOSOMAL PROTEIN L12"/>
    <property type="match status" value="1"/>
</dbReference>